<sequence>MENLRAPELFIDKDGLWYADGVLMINKEIIKLFAANLKKDSHDKYHIDWQNQLYPVRVEDVPFFVQSVTEQVGQLTIQLNDGRKFPLPPGNIVMKNNIPYISLFWQRDTKLSRPSYSELCKNLIERNGQYFIKHGDNEWLVEDE</sequence>
<gene>
    <name evidence="1" type="ORF">SAMN02746098_04977</name>
</gene>
<reference evidence="2" key="1">
    <citation type="submission" date="2016-11" db="EMBL/GenBank/DDBJ databases">
        <authorList>
            <person name="Varghese N."/>
            <person name="Submissions S."/>
        </authorList>
    </citation>
    <scope>NUCLEOTIDE SEQUENCE [LARGE SCALE GENOMIC DNA]</scope>
    <source>
        <strain evidence="2">DSM 15449</strain>
    </source>
</reference>
<dbReference type="Proteomes" id="UP000183954">
    <property type="component" value="Unassembled WGS sequence"/>
</dbReference>
<name>A0A1M6FPA1_9FIRM</name>
<dbReference type="STRING" id="1121420.SAMN02746098_04977"/>
<dbReference type="OrthoDB" id="1723813at2"/>
<evidence type="ECO:0008006" key="3">
    <source>
        <dbReference type="Google" id="ProtNLM"/>
    </source>
</evidence>
<dbReference type="AlphaFoldDB" id="A0A1M6FPA1"/>
<dbReference type="Gene3D" id="3.10.540.10">
    <property type="entry name" value="duf1285 like domain"/>
    <property type="match status" value="1"/>
</dbReference>
<proteinExistence type="predicted"/>
<protein>
    <recommendedName>
        <fullName evidence="3">DUF1285 domain-containing protein</fullName>
    </recommendedName>
</protein>
<organism evidence="1 2">
    <name type="scientific">Desulfosporosinus lacus DSM 15449</name>
    <dbReference type="NCBI Taxonomy" id="1121420"/>
    <lineage>
        <taxon>Bacteria</taxon>
        <taxon>Bacillati</taxon>
        <taxon>Bacillota</taxon>
        <taxon>Clostridia</taxon>
        <taxon>Eubacteriales</taxon>
        <taxon>Desulfitobacteriaceae</taxon>
        <taxon>Desulfosporosinus</taxon>
    </lineage>
</organism>
<dbReference type="RefSeq" id="WP_073033093.1">
    <property type="nucleotide sequence ID" value="NZ_FQXJ01000032.1"/>
</dbReference>
<evidence type="ECO:0000313" key="2">
    <source>
        <dbReference type="Proteomes" id="UP000183954"/>
    </source>
</evidence>
<accession>A0A1M6FPA1</accession>
<evidence type="ECO:0000313" key="1">
    <source>
        <dbReference type="EMBL" id="SHI99517.1"/>
    </source>
</evidence>
<keyword evidence="2" id="KW-1185">Reference proteome</keyword>
<dbReference type="EMBL" id="FQXJ01000032">
    <property type="protein sequence ID" value="SHI99517.1"/>
    <property type="molecule type" value="Genomic_DNA"/>
</dbReference>